<keyword evidence="2" id="KW-1003">Cell membrane</keyword>
<evidence type="ECO:0000256" key="7">
    <source>
        <dbReference type="ARBA" id="ARBA00024197"/>
    </source>
</evidence>
<dbReference type="RefSeq" id="WP_254099927.1">
    <property type="nucleotide sequence ID" value="NZ_JANATA010000008.1"/>
</dbReference>
<dbReference type="PIRSF" id="PIRSF006170">
    <property type="entry name" value="YfgM"/>
    <property type="match status" value="1"/>
</dbReference>
<keyword evidence="12" id="KW-1185">Reference proteome</keyword>
<evidence type="ECO:0000256" key="5">
    <source>
        <dbReference type="ARBA" id="ARBA00023136"/>
    </source>
</evidence>
<dbReference type="InterPro" id="IPR026039">
    <property type="entry name" value="YfgM"/>
</dbReference>
<comment type="caution">
    <text evidence="11">The sequence shown here is derived from an EMBL/GenBank/DDBJ whole genome shotgun (WGS) entry which is preliminary data.</text>
</comment>
<comment type="similarity">
    <text evidence="7">Belongs to the YfgM family.</text>
</comment>
<evidence type="ECO:0000313" key="11">
    <source>
        <dbReference type="EMBL" id="MCP3428551.1"/>
    </source>
</evidence>
<evidence type="ECO:0000256" key="3">
    <source>
        <dbReference type="ARBA" id="ARBA00022692"/>
    </source>
</evidence>
<proteinExistence type="inferred from homology"/>
<organism evidence="11 12">
    <name type="scientific">Opacimonas viscosa</name>
    <dbReference type="NCBI Taxonomy" id="2961944"/>
    <lineage>
        <taxon>Bacteria</taxon>
        <taxon>Pseudomonadati</taxon>
        <taxon>Pseudomonadota</taxon>
        <taxon>Gammaproteobacteria</taxon>
        <taxon>Alteromonadales</taxon>
        <taxon>Alteromonadaceae</taxon>
        <taxon>Opacimonas</taxon>
    </lineage>
</organism>
<evidence type="ECO:0000259" key="10">
    <source>
        <dbReference type="Pfam" id="PF09976"/>
    </source>
</evidence>
<evidence type="ECO:0000313" key="12">
    <source>
        <dbReference type="Proteomes" id="UP001165413"/>
    </source>
</evidence>
<dbReference type="Pfam" id="PF09976">
    <property type="entry name" value="TPR_21"/>
    <property type="match status" value="1"/>
</dbReference>
<reference evidence="11" key="1">
    <citation type="submission" date="2022-07" db="EMBL/GenBank/DDBJ databases">
        <title>Characterization of the Novel Bacterium Alteromonas immobilis LMIT006 and Alteromonas gregis LMIT007.</title>
        <authorList>
            <person name="Lin X."/>
        </authorList>
    </citation>
    <scope>NUCLEOTIDE SEQUENCE</scope>
    <source>
        <strain evidence="11">LMIT007</strain>
    </source>
</reference>
<dbReference type="Gene3D" id="1.25.40.10">
    <property type="entry name" value="Tetratricopeptide repeat domain"/>
    <property type="match status" value="1"/>
</dbReference>
<dbReference type="GO" id="GO:0005886">
    <property type="term" value="C:plasma membrane"/>
    <property type="evidence" value="ECO:0007669"/>
    <property type="project" value="UniProtKB-SubCell"/>
</dbReference>
<evidence type="ECO:0000256" key="8">
    <source>
        <dbReference type="ARBA" id="ARBA00024235"/>
    </source>
</evidence>
<comment type="subcellular location">
    <subcellularLocation>
        <location evidence="1">Cell membrane</location>
        <topology evidence="1">Single-pass type II membrane protein</topology>
    </subcellularLocation>
</comment>
<name>A0AA41X1B6_9ALTE</name>
<evidence type="ECO:0000256" key="1">
    <source>
        <dbReference type="ARBA" id="ARBA00004401"/>
    </source>
</evidence>
<protein>
    <recommendedName>
        <fullName evidence="8">Ancillary SecYEG translocon subunit</fullName>
    </recommendedName>
</protein>
<evidence type="ECO:0000256" key="6">
    <source>
        <dbReference type="ARBA" id="ARBA00023186"/>
    </source>
</evidence>
<dbReference type="InterPro" id="IPR018704">
    <property type="entry name" value="SecYEG/CpoB_TPR"/>
</dbReference>
<dbReference type="GO" id="GO:0044877">
    <property type="term" value="F:protein-containing complex binding"/>
    <property type="evidence" value="ECO:0007669"/>
    <property type="project" value="InterPro"/>
</dbReference>
<dbReference type="Proteomes" id="UP001165413">
    <property type="component" value="Unassembled WGS sequence"/>
</dbReference>
<sequence>MEQFETEEQQVEAIKRFWKENGVAIVIGAVLGLGGLWGWRYYDESQITAKESASEAYQEMLVGLSPDSTVADLEPFIQANPGKTYTTLASLIAAQTAANQDDLAKAAELLAAAVANESDLALKDLVNIRLARAYYGLGENQQALATLANMTTEAFVSAKEALRGDILVAQQDFAGATAAYQASLDAKDDANVKMRLDDVALQAANAG</sequence>
<keyword evidence="6" id="KW-0143">Chaperone</keyword>
<evidence type="ECO:0000256" key="2">
    <source>
        <dbReference type="ARBA" id="ARBA00022475"/>
    </source>
</evidence>
<keyword evidence="3 9" id="KW-0812">Transmembrane</keyword>
<evidence type="ECO:0000256" key="4">
    <source>
        <dbReference type="ARBA" id="ARBA00022989"/>
    </source>
</evidence>
<keyword evidence="4 9" id="KW-1133">Transmembrane helix</keyword>
<dbReference type="AlphaFoldDB" id="A0AA41X1B6"/>
<dbReference type="PANTHER" id="PTHR38035">
    <property type="entry name" value="UPF0070 PROTEIN YFGM"/>
    <property type="match status" value="1"/>
</dbReference>
<gene>
    <name evidence="11" type="ORF">NLF92_06280</name>
</gene>
<feature type="domain" description="Ancillary SecYEG translocon subunit/Cell division coordinator CpoB TPR" evidence="10">
    <location>
        <begin position="15"/>
        <end position="200"/>
    </location>
</feature>
<dbReference type="EMBL" id="JANATA010000008">
    <property type="protein sequence ID" value="MCP3428551.1"/>
    <property type="molecule type" value="Genomic_DNA"/>
</dbReference>
<dbReference type="PANTHER" id="PTHR38035:SF1">
    <property type="entry name" value="ANCILLARY SECYEG TRANSLOCON SUBUNIT"/>
    <property type="match status" value="1"/>
</dbReference>
<evidence type="ECO:0000256" key="9">
    <source>
        <dbReference type="SAM" id="Phobius"/>
    </source>
</evidence>
<dbReference type="InterPro" id="IPR011990">
    <property type="entry name" value="TPR-like_helical_dom_sf"/>
</dbReference>
<accession>A0AA41X1B6</accession>
<keyword evidence="5 9" id="KW-0472">Membrane</keyword>
<feature type="transmembrane region" description="Helical" evidence="9">
    <location>
        <begin position="21"/>
        <end position="42"/>
    </location>
</feature>